<feature type="transmembrane region" description="Helical" evidence="1">
    <location>
        <begin position="153"/>
        <end position="173"/>
    </location>
</feature>
<dbReference type="Pfam" id="PF15420">
    <property type="entry name" value="Abhydrolase_9_N"/>
    <property type="match status" value="1"/>
</dbReference>
<dbReference type="OrthoDB" id="4397445at2"/>
<dbReference type="ESTHER" id="9rhob-a0a1n7ftu6">
    <property type="family name" value="Abhydrolase_9"/>
</dbReference>
<feature type="transmembrane region" description="Helical" evidence="1">
    <location>
        <begin position="75"/>
        <end position="99"/>
    </location>
</feature>
<organism evidence="4 5">
    <name type="scientific">Roseovarius nanhaiticus</name>
    <dbReference type="NCBI Taxonomy" id="573024"/>
    <lineage>
        <taxon>Bacteria</taxon>
        <taxon>Pseudomonadati</taxon>
        <taxon>Pseudomonadota</taxon>
        <taxon>Alphaproteobacteria</taxon>
        <taxon>Rhodobacterales</taxon>
        <taxon>Roseobacteraceae</taxon>
        <taxon>Roseovarius</taxon>
    </lineage>
</organism>
<accession>A0A1N7FTU6</accession>
<evidence type="ECO:0000256" key="1">
    <source>
        <dbReference type="SAM" id="Phobius"/>
    </source>
</evidence>
<name>A0A1N7FTU6_9RHOB</name>
<dbReference type="RefSeq" id="WP_076532094.1">
    <property type="nucleotide sequence ID" value="NZ_FOAC01000001.1"/>
</dbReference>
<proteinExistence type="predicted"/>
<evidence type="ECO:0000259" key="2">
    <source>
        <dbReference type="Pfam" id="PF10081"/>
    </source>
</evidence>
<protein>
    <submittedName>
        <fullName evidence="4">Uncharacterized membrane protein</fullName>
    </submittedName>
</protein>
<feature type="transmembrane region" description="Helical" evidence="1">
    <location>
        <begin position="37"/>
        <end position="63"/>
    </location>
</feature>
<keyword evidence="1" id="KW-1133">Transmembrane helix</keyword>
<feature type="transmembrane region" description="Helical" evidence="1">
    <location>
        <begin position="12"/>
        <end position="31"/>
    </location>
</feature>
<evidence type="ECO:0000313" key="4">
    <source>
        <dbReference type="EMBL" id="SIS03665.1"/>
    </source>
</evidence>
<feature type="domain" description="Alpha/beta-hydrolase N-terminal" evidence="3">
    <location>
        <begin position="26"/>
        <end position="233"/>
    </location>
</feature>
<dbReference type="EMBL" id="FTNV01000001">
    <property type="protein sequence ID" value="SIS03665.1"/>
    <property type="molecule type" value="Genomic_DNA"/>
</dbReference>
<sequence length="564" mass="61036">MLRLSHLTRLYTLPLCLGGLFFAASLTPSLIPRDWLVQGLLGGVVMALGYLIGRLCITVWRLLDLPEPAVQGARALRWILGLATAGIVLACLVSARAWQNGIRARMSMAPLENMNTFRMLALAIVVFIALVLVGYALRWVFDRVRFRLYHVMPARTANVAGFVLTALALIFLARDGVMNRVVIALDDSVTVAQRLFADAPPPPAAQNVTGSADSLIDWGALGQPGRDYVLGGPGAADIADFTGRAALQPIRVYVGRAQADTAQERADLALAELVRQGGFEREVLIVAMPTGTGWLDPGAVDTVEMMHDGDIATVAVQYSYLQSPLALILETRSGLDQAEALIGTIHRYWRDLPKDRRPRLYIHGLSLGAWSSMHGTDLFVLLDDPIDGALWAGPPFPSIRWQNVVASRNAGSAYVAPVLADSRLVRFATHYRDAGGPEGWGDMRIVYLQYSSDPIVFFTTSAFFRAPQWMSEPPGPDVSPDMRFIPVVTQLQLAVDMLLANTAPAGHGHSYFAGDYIPAWVAVTAPGDWSAADTANLIAYCGAHFQKGCSAGSDRKALKTSAGD</sequence>
<keyword evidence="1" id="KW-0812">Transmembrane</keyword>
<dbReference type="AlphaFoldDB" id="A0A1N7FTU6"/>
<reference evidence="4 5" key="1">
    <citation type="submission" date="2017-01" db="EMBL/GenBank/DDBJ databases">
        <authorList>
            <person name="Mah S.A."/>
            <person name="Swanson W.J."/>
            <person name="Moy G.W."/>
            <person name="Vacquier V.D."/>
        </authorList>
    </citation>
    <scope>NUCLEOTIDE SEQUENCE [LARGE SCALE GENOMIC DNA]</scope>
    <source>
        <strain evidence="4 5">DSM 29590</strain>
    </source>
</reference>
<dbReference type="STRING" id="573024.SAMN05216208_0775"/>
<dbReference type="InterPro" id="IPR027788">
    <property type="entry name" value="Alpha/beta-hydrolase_N_dom"/>
</dbReference>
<keyword evidence="1" id="KW-0472">Membrane</keyword>
<dbReference type="InterPro" id="IPR027787">
    <property type="entry name" value="Alpha/beta-hydrolase_catalytic"/>
</dbReference>
<dbReference type="PIRSF" id="PIRSF007542">
    <property type="entry name" value="UCP007542"/>
    <property type="match status" value="1"/>
</dbReference>
<gene>
    <name evidence="4" type="ORF">SAMN05421666_1361</name>
</gene>
<dbReference type="Pfam" id="PF10081">
    <property type="entry name" value="Abhydrolase_9"/>
    <property type="match status" value="1"/>
</dbReference>
<dbReference type="Proteomes" id="UP000186019">
    <property type="component" value="Unassembled WGS sequence"/>
</dbReference>
<feature type="domain" description="Alpha/beta-hydrolase catalytic" evidence="2">
    <location>
        <begin position="250"/>
        <end position="537"/>
    </location>
</feature>
<evidence type="ECO:0000259" key="3">
    <source>
        <dbReference type="Pfam" id="PF15420"/>
    </source>
</evidence>
<dbReference type="InterPro" id="IPR012037">
    <property type="entry name" value="Alpha/beta-hydrolase_fam"/>
</dbReference>
<feature type="transmembrane region" description="Helical" evidence="1">
    <location>
        <begin position="119"/>
        <end position="141"/>
    </location>
</feature>
<evidence type="ECO:0000313" key="5">
    <source>
        <dbReference type="Proteomes" id="UP000186019"/>
    </source>
</evidence>
<keyword evidence="5" id="KW-1185">Reference proteome</keyword>